<dbReference type="OrthoDB" id="546826at2759"/>
<evidence type="ECO:0000256" key="13">
    <source>
        <dbReference type="ARBA" id="ARBA00023136"/>
    </source>
</evidence>
<keyword evidence="17" id="KW-0325">Glycoprotein</keyword>
<dbReference type="RefSeq" id="XP_022300138.1">
    <property type="nucleotide sequence ID" value="XM_022444430.1"/>
</dbReference>
<dbReference type="Gene3D" id="1.10.510.10">
    <property type="entry name" value="Transferase(Phosphotransferase) domain 1"/>
    <property type="match status" value="1"/>
</dbReference>
<comment type="subcellular location">
    <subcellularLocation>
        <location evidence="1">Membrane</location>
        <topology evidence="1">Single-pass membrane protein</topology>
    </subcellularLocation>
</comment>
<name>A0A8B8BAD6_CRAVI</name>
<keyword evidence="11" id="KW-0832">Ubl conjugation</keyword>
<proteinExistence type="predicted"/>
<evidence type="ECO:0000256" key="17">
    <source>
        <dbReference type="ARBA" id="ARBA00023180"/>
    </source>
</evidence>
<dbReference type="SUPFAM" id="SSF81296">
    <property type="entry name" value="E set domains"/>
    <property type="match status" value="2"/>
</dbReference>
<dbReference type="InterPro" id="IPR001245">
    <property type="entry name" value="Ser-Thr/Tyr_kinase_cat_dom"/>
</dbReference>
<keyword evidence="8 20" id="KW-0547">Nucleotide-binding</keyword>
<keyword evidence="12" id="KW-1133">Transmembrane helix</keyword>
<dbReference type="PROSITE" id="PS00107">
    <property type="entry name" value="PROTEIN_KINASE_ATP"/>
    <property type="match status" value="1"/>
</dbReference>
<dbReference type="InterPro" id="IPR015943">
    <property type="entry name" value="WD40/YVTN_repeat-like_dom_sf"/>
</dbReference>
<feature type="signal peptide" evidence="21">
    <location>
        <begin position="1"/>
        <end position="21"/>
    </location>
</feature>
<dbReference type="PROSITE" id="PS50011">
    <property type="entry name" value="PROTEIN_KINASE_DOM"/>
    <property type="match status" value="1"/>
</dbReference>
<dbReference type="GO" id="GO:0004714">
    <property type="term" value="F:transmembrane receptor protein tyrosine kinase activity"/>
    <property type="evidence" value="ECO:0007669"/>
    <property type="project" value="UniProtKB-EC"/>
</dbReference>
<dbReference type="InterPro" id="IPR036352">
    <property type="entry name" value="Semap_dom_sf"/>
</dbReference>
<dbReference type="InterPro" id="IPR013783">
    <property type="entry name" value="Ig-like_fold"/>
</dbReference>
<protein>
    <recommendedName>
        <fullName evidence="2">receptor protein-tyrosine kinase</fullName>
        <ecNumber evidence="2">2.7.10.1</ecNumber>
    </recommendedName>
</protein>
<feature type="chain" id="PRO_5034288984" description="receptor protein-tyrosine kinase" evidence="21">
    <location>
        <begin position="22"/>
        <end position="1353"/>
    </location>
</feature>
<dbReference type="PANTHER" id="PTHR24416">
    <property type="entry name" value="TYROSINE-PROTEIN KINASE RECEPTOR"/>
    <property type="match status" value="1"/>
</dbReference>
<dbReference type="PROSITE" id="PS00109">
    <property type="entry name" value="PROTEIN_KINASE_TYR"/>
    <property type="match status" value="1"/>
</dbReference>
<evidence type="ECO:0000256" key="19">
    <source>
        <dbReference type="PROSITE-ProRule" id="PRU00352"/>
    </source>
</evidence>
<dbReference type="SMART" id="SM00423">
    <property type="entry name" value="PSI"/>
    <property type="match status" value="1"/>
</dbReference>
<dbReference type="Pfam" id="PF07714">
    <property type="entry name" value="PK_Tyr_Ser-Thr"/>
    <property type="match status" value="1"/>
</dbReference>
<dbReference type="InterPro" id="IPR011009">
    <property type="entry name" value="Kinase-like_dom_sf"/>
</dbReference>
<dbReference type="CDD" id="cd00102">
    <property type="entry name" value="IPT"/>
    <property type="match status" value="1"/>
</dbReference>
<dbReference type="Gene3D" id="2.130.10.10">
    <property type="entry name" value="YVTN repeat-like/Quinoprotein amine dehydrogenase"/>
    <property type="match status" value="1"/>
</dbReference>
<keyword evidence="3" id="KW-0597">Phosphoprotein</keyword>
<evidence type="ECO:0000256" key="1">
    <source>
        <dbReference type="ARBA" id="ARBA00004167"/>
    </source>
</evidence>
<dbReference type="SUPFAM" id="SSF101912">
    <property type="entry name" value="Sema domain"/>
    <property type="match status" value="1"/>
</dbReference>
<dbReference type="Pfam" id="PF01833">
    <property type="entry name" value="TIG"/>
    <property type="match status" value="1"/>
</dbReference>
<feature type="domain" description="Sema" evidence="23">
    <location>
        <begin position="1"/>
        <end position="478"/>
    </location>
</feature>
<evidence type="ECO:0000256" key="2">
    <source>
        <dbReference type="ARBA" id="ARBA00011902"/>
    </source>
</evidence>
<keyword evidence="7" id="KW-0677">Repeat</keyword>
<evidence type="ECO:0000313" key="24">
    <source>
        <dbReference type="Proteomes" id="UP000694844"/>
    </source>
</evidence>
<dbReference type="Gene3D" id="2.60.40.10">
    <property type="entry name" value="Immunoglobulins"/>
    <property type="match status" value="2"/>
</dbReference>
<evidence type="ECO:0000256" key="7">
    <source>
        <dbReference type="ARBA" id="ARBA00022737"/>
    </source>
</evidence>
<keyword evidence="14" id="KW-0829">Tyrosine-protein kinase</keyword>
<keyword evidence="4" id="KW-0808">Transferase</keyword>
<dbReference type="SMART" id="SM00630">
    <property type="entry name" value="Sema"/>
    <property type="match status" value="1"/>
</dbReference>
<dbReference type="PROSITE" id="PS51004">
    <property type="entry name" value="SEMA"/>
    <property type="match status" value="1"/>
</dbReference>
<keyword evidence="13" id="KW-0472">Membrane</keyword>
<dbReference type="InterPro" id="IPR017441">
    <property type="entry name" value="Protein_kinase_ATP_BS"/>
</dbReference>
<evidence type="ECO:0000256" key="12">
    <source>
        <dbReference type="ARBA" id="ARBA00022989"/>
    </source>
</evidence>
<dbReference type="InterPro" id="IPR016201">
    <property type="entry name" value="PSI"/>
</dbReference>
<dbReference type="GO" id="GO:0043235">
    <property type="term" value="C:receptor complex"/>
    <property type="evidence" value="ECO:0007669"/>
    <property type="project" value="TreeGrafter"/>
</dbReference>
<dbReference type="GO" id="GO:0005524">
    <property type="term" value="F:ATP binding"/>
    <property type="evidence" value="ECO:0007669"/>
    <property type="project" value="UniProtKB-UniRule"/>
</dbReference>
<evidence type="ECO:0000313" key="25">
    <source>
        <dbReference type="RefSeq" id="XP_022300138.1"/>
    </source>
</evidence>
<evidence type="ECO:0000259" key="23">
    <source>
        <dbReference type="PROSITE" id="PS51004"/>
    </source>
</evidence>
<accession>A0A8B8BAD6</accession>
<evidence type="ECO:0000256" key="9">
    <source>
        <dbReference type="ARBA" id="ARBA00022777"/>
    </source>
</evidence>
<evidence type="ECO:0000256" key="8">
    <source>
        <dbReference type="ARBA" id="ARBA00022741"/>
    </source>
</evidence>
<keyword evidence="10 20" id="KW-0067">ATP-binding</keyword>
<evidence type="ECO:0000256" key="3">
    <source>
        <dbReference type="ARBA" id="ARBA00022553"/>
    </source>
</evidence>
<keyword evidence="15" id="KW-1015">Disulfide bond</keyword>
<keyword evidence="5" id="KW-0812">Transmembrane</keyword>
<dbReference type="InterPro" id="IPR014756">
    <property type="entry name" value="Ig_E-set"/>
</dbReference>
<dbReference type="InterPro" id="IPR000719">
    <property type="entry name" value="Prot_kinase_dom"/>
</dbReference>
<dbReference type="InterPro" id="IPR020635">
    <property type="entry name" value="Tyr_kinase_cat_dom"/>
</dbReference>
<keyword evidence="9" id="KW-0418">Kinase</keyword>
<dbReference type="InterPro" id="IPR008266">
    <property type="entry name" value="Tyr_kinase_AS"/>
</dbReference>
<dbReference type="KEGG" id="cvn:111108496"/>
<feature type="binding site" evidence="20">
    <location>
        <position position="1075"/>
    </location>
    <ligand>
        <name>ATP</name>
        <dbReference type="ChEBI" id="CHEBI:30616"/>
    </ligand>
</feature>
<evidence type="ECO:0000259" key="22">
    <source>
        <dbReference type="PROSITE" id="PS50011"/>
    </source>
</evidence>
<dbReference type="InterPro" id="IPR002909">
    <property type="entry name" value="IPT_dom"/>
</dbReference>
<evidence type="ECO:0000256" key="20">
    <source>
        <dbReference type="PROSITE-ProRule" id="PRU10141"/>
    </source>
</evidence>
<dbReference type="GeneID" id="111108496"/>
<keyword evidence="16" id="KW-0675">Receptor</keyword>
<evidence type="ECO:0000256" key="16">
    <source>
        <dbReference type="ARBA" id="ARBA00023170"/>
    </source>
</evidence>
<dbReference type="SMART" id="SM00219">
    <property type="entry name" value="TyrKc"/>
    <property type="match status" value="1"/>
</dbReference>
<sequence>MMFIQCIGLFVILLCLHPGHATFFKTVTVPMSYAPLRRISEKVMTGDIYIGGKNIVLHLNKHFDIQLNSTIGPKKNSKMCCPNIPRCDSEVMMDNYVDVLQFIPRRKMVLMCGTLQQGLCYFLNAHRVSEKEKFYTEKRQNFVGSEKGTIFIPYKTDQVERYFIGRSWDGRNEECTFPEFSFMDIHNRSYDHHEQWEFQNTTRFSSIEICEEKRRNTSTHFLYGFSTDDFVFSIYTQARHSSNSMLFETKISRICKNDKYMRSFNEVVLECNRHNIATAAYYREAEEDSSLYVAFGISMTSTEASRNDSAVVCQYTQSDIDTMFKNLITFCFNNADALSPPDWSNCNAESKLCDNSVQVDVNNYCYDENAQRANQGIQRLKKPFYHPKYLIFEEKHTIFTSVFMHKVDLTNEVLWLGTIDGYILKVNLKQDIRSRTAFVRFDLSQNRSQQIQPHHIVPENDTEYIILLYGNKASKFPMLSCQIHTSCNACVQSNDPLGCGWCKDSCLRAEECQTSWHAKRCPPFIDRVYPTSGPLKGGTLVSIDGEHFLENSNGTETKVEIGDVICKTVNVTNTKIFCNTSHAKTAGDFLVTVTSSIPSEVKEFNYSYKIPYINHTNTFAGPRHGNTRLIFSGDNLDIGLKIKIFISNIPCSVQRRDQTHVECKTNECQEIKDGSVERRMTCNDCYPIKFTIDGDVVKNNESFCYREDPQITHVSRNATILSGGLTLRIDGKYFNNANTYVLRLTTIDTGENIDSSCHLLNSSQESQEKLICKTPDLSKKIKLNGTKMEMVVLFEDDYHHWYQWRPKSVPSYMMVYPDPVFKSFNTTEKTEVFADQKLLSIYGTNLDHGLTPEDYLIRVEKVVCPVKQLTSNFLRCDLSEGIKRHNLLTSKAILTITITVGNIERTIGDAKFQPHKQLVPGPKLIVIAGLIGICVLLSCLVGVCMKFKHVGPFKRKHVSYTANAQSTSVVYEVNNTNNQQMTDAFLPLEPDPDSTVIARPNDYVDGKHITEIGAVGGCDVDMIDDMVGIMKRQNLLVDGDCLRLGSDVGKGNFGCVYKGFLKKPEDKFELVVAVKTIIRAGAVDVNSFLNEALIMKDFDHPNVLTLIGITMDKGEFPMVILPFMHHGALLTYIRDENNMPTVKMLVTYSLDIAQGMEYLSSIKFVHRDLAARNCMIDNDFTVKVADFGLSRDIYSKEYYSCENKQKLPVKWMAPESLEHGRYTSKSDVWSYGVVLWELMTRGAQPYPDVDNWDMSLYLKSGRRLPRPEYCPIMLYRLMLKCWLENPDNRPTFGELADNIMTLIEAKDKSYSLVDTQVDLERCTNYHYMDHQSLARQRSLSTQRSVSSEDAPLL</sequence>
<dbReference type="SMART" id="SM00429">
    <property type="entry name" value="IPT"/>
    <property type="match status" value="3"/>
</dbReference>
<evidence type="ECO:0000256" key="21">
    <source>
        <dbReference type="SAM" id="SignalP"/>
    </source>
</evidence>
<feature type="domain" description="Protein kinase" evidence="22">
    <location>
        <begin position="1042"/>
        <end position="1303"/>
    </location>
</feature>
<dbReference type="GO" id="GO:0016477">
    <property type="term" value="P:cell migration"/>
    <property type="evidence" value="ECO:0007669"/>
    <property type="project" value="TreeGrafter"/>
</dbReference>
<keyword evidence="6 21" id="KW-0732">Signal</keyword>
<dbReference type="SUPFAM" id="SSF56112">
    <property type="entry name" value="Protein kinase-like (PK-like)"/>
    <property type="match status" value="1"/>
</dbReference>
<dbReference type="CDD" id="cd00603">
    <property type="entry name" value="IPT_PCSR"/>
    <property type="match status" value="1"/>
</dbReference>
<dbReference type="PANTHER" id="PTHR24416:SF564">
    <property type="entry name" value="MACROPHAGE-STIMULATING PROTEIN RECEPTOR"/>
    <property type="match status" value="1"/>
</dbReference>
<dbReference type="Gene3D" id="3.30.200.20">
    <property type="entry name" value="Phosphorylase Kinase, domain 1"/>
    <property type="match status" value="1"/>
</dbReference>
<gene>
    <name evidence="25" type="primary">LOC111108496</name>
</gene>
<evidence type="ECO:0000256" key="18">
    <source>
        <dbReference type="ARBA" id="ARBA00051243"/>
    </source>
</evidence>
<dbReference type="Pfam" id="PF01403">
    <property type="entry name" value="Sema"/>
    <property type="match status" value="1"/>
</dbReference>
<dbReference type="GO" id="GO:0007399">
    <property type="term" value="P:nervous system development"/>
    <property type="evidence" value="ECO:0007669"/>
    <property type="project" value="TreeGrafter"/>
</dbReference>
<comment type="caution">
    <text evidence="19">Lacks conserved residue(s) required for the propagation of feature annotation.</text>
</comment>
<dbReference type="FunFam" id="1.10.510.10:FF:000554">
    <property type="entry name" value="Predicted protein"/>
    <property type="match status" value="1"/>
</dbReference>
<reference evidence="25" key="1">
    <citation type="submission" date="2025-08" db="UniProtKB">
        <authorList>
            <consortium name="RefSeq"/>
        </authorList>
    </citation>
    <scope>IDENTIFICATION</scope>
    <source>
        <tissue evidence="25">Whole sample</tissue>
    </source>
</reference>
<dbReference type="InterPro" id="IPR050122">
    <property type="entry name" value="RTK"/>
</dbReference>
<evidence type="ECO:0000256" key="5">
    <source>
        <dbReference type="ARBA" id="ARBA00022692"/>
    </source>
</evidence>
<dbReference type="InterPro" id="IPR001627">
    <property type="entry name" value="Semap_dom"/>
</dbReference>
<dbReference type="Proteomes" id="UP000694844">
    <property type="component" value="Chromosome 8"/>
</dbReference>
<comment type="catalytic activity">
    <reaction evidence="18">
        <text>L-tyrosyl-[protein] + ATP = O-phospho-L-tyrosyl-[protein] + ADP + H(+)</text>
        <dbReference type="Rhea" id="RHEA:10596"/>
        <dbReference type="Rhea" id="RHEA-COMP:10136"/>
        <dbReference type="Rhea" id="RHEA-COMP:20101"/>
        <dbReference type="ChEBI" id="CHEBI:15378"/>
        <dbReference type="ChEBI" id="CHEBI:30616"/>
        <dbReference type="ChEBI" id="CHEBI:46858"/>
        <dbReference type="ChEBI" id="CHEBI:61978"/>
        <dbReference type="ChEBI" id="CHEBI:456216"/>
        <dbReference type="EC" id="2.7.10.1"/>
    </reaction>
</comment>
<evidence type="ECO:0000256" key="14">
    <source>
        <dbReference type="ARBA" id="ARBA00023137"/>
    </source>
</evidence>
<organism evidence="24 25">
    <name type="scientific">Crassostrea virginica</name>
    <name type="common">Eastern oyster</name>
    <dbReference type="NCBI Taxonomy" id="6565"/>
    <lineage>
        <taxon>Eukaryota</taxon>
        <taxon>Metazoa</taxon>
        <taxon>Spiralia</taxon>
        <taxon>Lophotrochozoa</taxon>
        <taxon>Mollusca</taxon>
        <taxon>Bivalvia</taxon>
        <taxon>Autobranchia</taxon>
        <taxon>Pteriomorphia</taxon>
        <taxon>Ostreida</taxon>
        <taxon>Ostreoidea</taxon>
        <taxon>Ostreidae</taxon>
        <taxon>Crassostrea</taxon>
    </lineage>
</organism>
<dbReference type="Gene3D" id="3.30.1680.10">
    <property type="entry name" value="ligand-binding face of the semaphorins, domain 2"/>
    <property type="match status" value="1"/>
</dbReference>
<dbReference type="EC" id="2.7.10.1" evidence="2"/>
<keyword evidence="24" id="KW-1185">Reference proteome</keyword>
<evidence type="ECO:0000256" key="10">
    <source>
        <dbReference type="ARBA" id="ARBA00022840"/>
    </source>
</evidence>
<dbReference type="PRINTS" id="PR00109">
    <property type="entry name" value="TYRKINASE"/>
</dbReference>
<evidence type="ECO:0000256" key="15">
    <source>
        <dbReference type="ARBA" id="ARBA00023157"/>
    </source>
</evidence>
<dbReference type="SUPFAM" id="SSF103575">
    <property type="entry name" value="Plexin repeat"/>
    <property type="match status" value="1"/>
</dbReference>
<evidence type="ECO:0000256" key="6">
    <source>
        <dbReference type="ARBA" id="ARBA00022729"/>
    </source>
</evidence>
<evidence type="ECO:0000256" key="4">
    <source>
        <dbReference type="ARBA" id="ARBA00022679"/>
    </source>
</evidence>
<dbReference type="GO" id="GO:0007169">
    <property type="term" value="P:cell surface receptor protein tyrosine kinase signaling pathway"/>
    <property type="evidence" value="ECO:0007669"/>
    <property type="project" value="TreeGrafter"/>
</dbReference>
<dbReference type="GO" id="GO:0005886">
    <property type="term" value="C:plasma membrane"/>
    <property type="evidence" value="ECO:0007669"/>
    <property type="project" value="TreeGrafter"/>
</dbReference>
<evidence type="ECO:0000256" key="11">
    <source>
        <dbReference type="ARBA" id="ARBA00022843"/>
    </source>
</evidence>